<dbReference type="Gene3D" id="3.40.50.2000">
    <property type="entry name" value="Glycogen Phosphorylase B"/>
    <property type="match status" value="1"/>
</dbReference>
<reference evidence="1 2" key="1">
    <citation type="submission" date="2020-05" db="EMBL/GenBank/DDBJ databases">
        <title>Strain PA2F3 complete genome.</title>
        <authorList>
            <person name="Kim Y.-S."/>
            <person name="Kim S.-J."/>
            <person name="Jung H.-k."/>
            <person name="Kim S.-E."/>
            <person name="Kim K.-H."/>
        </authorList>
    </citation>
    <scope>NUCLEOTIDE SEQUENCE [LARGE SCALE GENOMIC DNA]</scope>
    <source>
        <strain evidence="1 2">PA2F3</strain>
    </source>
</reference>
<organism evidence="1 2">
    <name type="scientific">Microbacterium hominis</name>
    <dbReference type="NCBI Taxonomy" id="162426"/>
    <lineage>
        <taxon>Bacteria</taxon>
        <taxon>Bacillati</taxon>
        <taxon>Actinomycetota</taxon>
        <taxon>Actinomycetes</taxon>
        <taxon>Micrococcales</taxon>
        <taxon>Microbacteriaceae</taxon>
        <taxon>Microbacterium</taxon>
    </lineage>
</organism>
<dbReference type="Proteomes" id="UP000502498">
    <property type="component" value="Chromosome"/>
</dbReference>
<evidence type="ECO:0000313" key="2">
    <source>
        <dbReference type="Proteomes" id="UP000502498"/>
    </source>
</evidence>
<dbReference type="Gene3D" id="3.40.50.11010">
    <property type="match status" value="1"/>
</dbReference>
<accession>A0A7D4TGR2</accession>
<dbReference type="RefSeq" id="WP_172990788.1">
    <property type="nucleotide sequence ID" value="NZ_CP054038.1"/>
</dbReference>
<dbReference type="EMBL" id="CP054038">
    <property type="protein sequence ID" value="QKJ20360.1"/>
    <property type="molecule type" value="Genomic_DNA"/>
</dbReference>
<keyword evidence="1" id="KW-0808">Transferase</keyword>
<dbReference type="Pfam" id="PF13692">
    <property type="entry name" value="Glyco_trans_1_4"/>
    <property type="match status" value="1"/>
</dbReference>
<protein>
    <submittedName>
        <fullName evidence="1">Glycosyltransferase</fullName>
    </submittedName>
</protein>
<evidence type="ECO:0000313" key="1">
    <source>
        <dbReference type="EMBL" id="QKJ20360.1"/>
    </source>
</evidence>
<dbReference type="AlphaFoldDB" id="A0A7D4TGR2"/>
<dbReference type="GO" id="GO:0016740">
    <property type="term" value="F:transferase activity"/>
    <property type="evidence" value="ECO:0007669"/>
    <property type="project" value="UniProtKB-KW"/>
</dbReference>
<sequence length="357" mass="38402">MTPRRFLFLSHSHAFGAFRVGSHHYARTLARAGAEVVHLSTPISLAHRVTGRVSRDAAAAAPRGPYRDADGVTHIVPRTIAPRPYGPFRVARELSRHGIPPSFNAVLLDQPLLWDDSVRSLTPRLVYRPTDLYPSGVKEQRQRQIVAAADGIVATSAEVLRALGGIRIPSLVLENGVDAAHFAPTGAPADDRPTTCVYVGALDGRFDWQQLAAWARARGDVRFAIAGPKTTPPLELPPNVDLLGAVPYAQVPALLHSARVGLLPLSDDPLNAGRSPMKRYEYLAAGLSVLARETPVIRPDEAAGLYTYASADDAGDLLERALGHPSPNTAGMQRADAESWEAKAEALTTFIEELPAP</sequence>
<proteinExistence type="predicted"/>
<name>A0A7D4TGR2_9MICO</name>
<dbReference type="SUPFAM" id="SSF53756">
    <property type="entry name" value="UDP-Glycosyltransferase/glycogen phosphorylase"/>
    <property type="match status" value="1"/>
</dbReference>
<gene>
    <name evidence="1" type="ORF">HQM25_13980</name>
</gene>